<evidence type="ECO:0008006" key="4">
    <source>
        <dbReference type="Google" id="ProtNLM"/>
    </source>
</evidence>
<dbReference type="PANTHER" id="PTHR31206">
    <property type="entry name" value="LP10445P"/>
    <property type="match status" value="1"/>
</dbReference>
<feature type="region of interest" description="Disordered" evidence="1">
    <location>
        <begin position="1"/>
        <end position="62"/>
    </location>
</feature>
<dbReference type="InterPro" id="IPR028260">
    <property type="entry name" value="FAM177"/>
</dbReference>
<evidence type="ECO:0000313" key="2">
    <source>
        <dbReference type="EMBL" id="KAF1376299.1"/>
    </source>
</evidence>
<keyword evidence="3" id="KW-1185">Reference proteome</keyword>
<feature type="compositionally biased region" description="Basic and acidic residues" evidence="1">
    <location>
        <begin position="148"/>
        <end position="171"/>
    </location>
</feature>
<dbReference type="Pfam" id="PF14774">
    <property type="entry name" value="FAM177"/>
    <property type="match status" value="1"/>
</dbReference>
<accession>A0A6A5EDA3</accession>
<dbReference type="Proteomes" id="UP000465112">
    <property type="component" value="Unassembled WGS sequence"/>
</dbReference>
<dbReference type="PANTHER" id="PTHR31206:SF5">
    <property type="entry name" value="PROTEIN FAM177A1"/>
    <property type="match status" value="1"/>
</dbReference>
<reference evidence="2 3" key="1">
    <citation type="submission" date="2019-06" db="EMBL/GenBank/DDBJ databases">
        <title>A chromosome-scale genome assembly of the European perch, Perca fluviatilis.</title>
        <authorList>
            <person name="Roques C."/>
            <person name="Zahm M."/>
            <person name="Cabau C."/>
            <person name="Klopp C."/>
            <person name="Bouchez O."/>
            <person name="Donnadieu C."/>
            <person name="Kuhl H."/>
            <person name="Gislard M."/>
            <person name="Guendouz S."/>
            <person name="Journot L."/>
            <person name="Haffray P."/>
            <person name="Bestin A."/>
            <person name="Morvezen R."/>
            <person name="Feron R."/>
            <person name="Wen M."/>
            <person name="Jouanno E."/>
            <person name="Herpin A."/>
            <person name="Schartl M."/>
            <person name="Postlethwait J."/>
            <person name="Schaerlinger B."/>
            <person name="Chardard D."/>
            <person name="Lecocq T."/>
            <person name="Poncet C."/>
            <person name="Jaffrelo L."/>
            <person name="Lampietro C."/>
            <person name="Guiguen Y."/>
        </authorList>
    </citation>
    <scope>NUCLEOTIDE SEQUENCE [LARGE SCALE GENOMIC DNA]</scope>
    <source>
        <tissue evidence="2">Blood</tissue>
    </source>
</reference>
<evidence type="ECO:0000256" key="1">
    <source>
        <dbReference type="SAM" id="MobiDB-lite"/>
    </source>
</evidence>
<dbReference type="EMBL" id="VHII01000018">
    <property type="protein sequence ID" value="KAF1376299.1"/>
    <property type="molecule type" value="Genomic_DNA"/>
</dbReference>
<comment type="caution">
    <text evidence="2">The sequence shown here is derived from an EMBL/GenBank/DDBJ whole genome shotgun (WGS) entry which is preliminary data.</text>
</comment>
<gene>
    <name evidence="2" type="ORF">PFLUV_G00210070</name>
</gene>
<feature type="compositionally biased region" description="Acidic residues" evidence="1">
    <location>
        <begin position="36"/>
        <end position="51"/>
    </location>
</feature>
<sequence>MNNSHPETSPDVQETEFGSPALTKQRRITYFSSGETLEEEDSEEEEEEEEQSSNRPPFREPAEKTRLSFKNMALLVGRISLLTCDFLGERLAGALGLNAAKYQYAIDQHHRDHKTTSSKARDNLKGEQAAATHLSPGLDGRHYGATGDVRRPADSQESCDEKHTDTSEGCHNRAYQADED</sequence>
<organism evidence="2 3">
    <name type="scientific">Perca fluviatilis</name>
    <name type="common">European perch</name>
    <dbReference type="NCBI Taxonomy" id="8168"/>
    <lineage>
        <taxon>Eukaryota</taxon>
        <taxon>Metazoa</taxon>
        <taxon>Chordata</taxon>
        <taxon>Craniata</taxon>
        <taxon>Vertebrata</taxon>
        <taxon>Euteleostomi</taxon>
        <taxon>Actinopterygii</taxon>
        <taxon>Neopterygii</taxon>
        <taxon>Teleostei</taxon>
        <taxon>Neoteleostei</taxon>
        <taxon>Acanthomorphata</taxon>
        <taxon>Eupercaria</taxon>
        <taxon>Perciformes</taxon>
        <taxon>Percoidei</taxon>
        <taxon>Percidae</taxon>
        <taxon>Percinae</taxon>
        <taxon>Perca</taxon>
    </lineage>
</organism>
<name>A0A6A5EDA3_PERFL</name>
<evidence type="ECO:0000313" key="3">
    <source>
        <dbReference type="Proteomes" id="UP000465112"/>
    </source>
</evidence>
<dbReference type="AlphaFoldDB" id="A0A6A5EDA3"/>
<feature type="compositionally biased region" description="Polar residues" evidence="1">
    <location>
        <begin position="1"/>
        <end position="12"/>
    </location>
</feature>
<feature type="region of interest" description="Disordered" evidence="1">
    <location>
        <begin position="110"/>
        <end position="180"/>
    </location>
</feature>
<proteinExistence type="predicted"/>
<dbReference type="OrthoDB" id="45963at2759"/>
<protein>
    <recommendedName>
        <fullName evidence="4">Protein FAM177A1</fullName>
    </recommendedName>
</protein>